<keyword evidence="1" id="KW-0472">Membrane</keyword>
<proteinExistence type="predicted"/>
<dbReference type="EMBL" id="QGNW01000056">
    <property type="protein sequence ID" value="RVX05522.1"/>
    <property type="molecule type" value="Genomic_DNA"/>
</dbReference>
<gene>
    <name evidence="2" type="ORF">CK203_013513</name>
</gene>
<keyword evidence="1" id="KW-1133">Transmembrane helix</keyword>
<feature type="transmembrane region" description="Helical" evidence="1">
    <location>
        <begin position="96"/>
        <end position="114"/>
    </location>
</feature>
<evidence type="ECO:0000313" key="2">
    <source>
        <dbReference type="EMBL" id="RVX05522.1"/>
    </source>
</evidence>
<evidence type="ECO:0000313" key="3">
    <source>
        <dbReference type="Proteomes" id="UP000288805"/>
    </source>
</evidence>
<comment type="caution">
    <text evidence="2">The sequence shown here is derived from an EMBL/GenBank/DDBJ whole genome shotgun (WGS) entry which is preliminary data.</text>
</comment>
<keyword evidence="1" id="KW-0812">Transmembrane</keyword>
<dbReference type="Proteomes" id="UP000288805">
    <property type="component" value="Unassembled WGS sequence"/>
</dbReference>
<accession>A0A438J992</accession>
<feature type="transmembrane region" description="Helical" evidence="1">
    <location>
        <begin position="314"/>
        <end position="332"/>
    </location>
</feature>
<feature type="transmembrane region" description="Helical" evidence="1">
    <location>
        <begin position="248"/>
        <end position="267"/>
    </location>
</feature>
<dbReference type="AlphaFoldDB" id="A0A438J992"/>
<evidence type="ECO:0000256" key="1">
    <source>
        <dbReference type="SAM" id="Phobius"/>
    </source>
</evidence>
<reference evidence="2 3" key="1">
    <citation type="journal article" date="2018" name="PLoS Genet.">
        <title>Population sequencing reveals clonal diversity and ancestral inbreeding in the grapevine cultivar Chardonnay.</title>
        <authorList>
            <person name="Roach M.J."/>
            <person name="Johnson D.L."/>
            <person name="Bohlmann J."/>
            <person name="van Vuuren H.J."/>
            <person name="Jones S.J."/>
            <person name="Pretorius I.S."/>
            <person name="Schmidt S.A."/>
            <person name="Borneman A.R."/>
        </authorList>
    </citation>
    <scope>NUCLEOTIDE SEQUENCE [LARGE SCALE GENOMIC DNA]</scope>
    <source>
        <strain evidence="3">cv. Chardonnay</strain>
        <tissue evidence="2">Leaf</tissue>
    </source>
</reference>
<sequence>MSSTQIALNVNGEALVGDLHVAGGEHLFLMNSENPLVLFENFVFSELSHFHSGFALESSKDPNSGFLMYCMRLLYLVIESLRASSGVFSTVFIGKYNLPVAGYAILAVAAPWMFHPIKSLGPSLLCSCDVAFLMITGFSLKLCLFKPTYFYLCFFSFHWFYGAFQQYLVYQVQKIRLQCDPSMLLLYLLLDLKSYGSMIDDLSSLGNHETYVDFVGLLYVQPEVEAYCSPTFCYYCIWYVHTYPPGAFFTKVFFMSVSFTFVLMPYFGKMPGTAANATCHGVETTHQYSFHLYHTEVHIPHTFVAEHLNSLARLYLLQFTTLCCLVCILVNWS</sequence>
<protein>
    <submittedName>
        <fullName evidence="2">Uncharacterized protein</fullName>
    </submittedName>
</protein>
<name>A0A438J992_VITVI</name>
<feature type="transmembrane region" description="Helical" evidence="1">
    <location>
        <begin position="149"/>
        <end position="168"/>
    </location>
</feature>
<organism evidence="2 3">
    <name type="scientific">Vitis vinifera</name>
    <name type="common">Grape</name>
    <dbReference type="NCBI Taxonomy" id="29760"/>
    <lineage>
        <taxon>Eukaryota</taxon>
        <taxon>Viridiplantae</taxon>
        <taxon>Streptophyta</taxon>
        <taxon>Embryophyta</taxon>
        <taxon>Tracheophyta</taxon>
        <taxon>Spermatophyta</taxon>
        <taxon>Magnoliopsida</taxon>
        <taxon>eudicotyledons</taxon>
        <taxon>Gunneridae</taxon>
        <taxon>Pentapetalae</taxon>
        <taxon>rosids</taxon>
        <taxon>Vitales</taxon>
        <taxon>Vitaceae</taxon>
        <taxon>Viteae</taxon>
        <taxon>Vitis</taxon>
    </lineage>
</organism>